<evidence type="ECO:0000313" key="1">
    <source>
        <dbReference type="EMBL" id="GIY03624.1"/>
    </source>
</evidence>
<protein>
    <submittedName>
        <fullName evidence="1">Uncharacterized protein</fullName>
    </submittedName>
</protein>
<organism evidence="1 2">
    <name type="scientific">Caerostris darwini</name>
    <dbReference type="NCBI Taxonomy" id="1538125"/>
    <lineage>
        <taxon>Eukaryota</taxon>
        <taxon>Metazoa</taxon>
        <taxon>Ecdysozoa</taxon>
        <taxon>Arthropoda</taxon>
        <taxon>Chelicerata</taxon>
        <taxon>Arachnida</taxon>
        <taxon>Araneae</taxon>
        <taxon>Araneomorphae</taxon>
        <taxon>Entelegynae</taxon>
        <taxon>Araneoidea</taxon>
        <taxon>Araneidae</taxon>
        <taxon>Caerostris</taxon>
    </lineage>
</organism>
<accession>A0AAV4Q5C3</accession>
<gene>
    <name evidence="1" type="ORF">CDAR_612991</name>
</gene>
<evidence type="ECO:0000313" key="2">
    <source>
        <dbReference type="Proteomes" id="UP001054837"/>
    </source>
</evidence>
<dbReference type="EMBL" id="BPLQ01003832">
    <property type="protein sequence ID" value="GIY03624.1"/>
    <property type="molecule type" value="Genomic_DNA"/>
</dbReference>
<dbReference type="AlphaFoldDB" id="A0AAV4Q5C3"/>
<sequence>METKLELYSSVKHFAYCFFVSYCGDDESYKFISDWMKLDECLTLIRVVNTLMKMEDIYGKIFRCSFERLEEDKILHSKKDFAKFLLVKSYHFCRSPSFFNFLLVCLFMRKLLKSQPQCLSLLRVVIKCFMTVFKERYDDFFMANGGLIGMRKYLDEIQNEDLRLFTHRHANSENGGILFPTFNDVLNIVKQFDKDDFRNIYIDLPFLNLHYYPEEKNNISTDKLKLSSLPLKTDVEDENKKIEHLIYKLGICSAERVSRAFKRCSYCGAKCFKYLMFHIYFEMGTTREVIRKIILNETSS</sequence>
<dbReference type="Proteomes" id="UP001054837">
    <property type="component" value="Unassembled WGS sequence"/>
</dbReference>
<comment type="caution">
    <text evidence="1">The sequence shown here is derived from an EMBL/GenBank/DDBJ whole genome shotgun (WGS) entry which is preliminary data.</text>
</comment>
<reference evidence="1 2" key="1">
    <citation type="submission" date="2021-06" db="EMBL/GenBank/DDBJ databases">
        <title>Caerostris darwini draft genome.</title>
        <authorList>
            <person name="Kono N."/>
            <person name="Arakawa K."/>
        </authorList>
    </citation>
    <scope>NUCLEOTIDE SEQUENCE [LARGE SCALE GENOMIC DNA]</scope>
</reference>
<proteinExistence type="predicted"/>
<name>A0AAV4Q5C3_9ARAC</name>
<keyword evidence="2" id="KW-1185">Reference proteome</keyword>